<organism evidence="1 2">
    <name type="scientific">Gymnopilus dilepis</name>
    <dbReference type="NCBI Taxonomy" id="231916"/>
    <lineage>
        <taxon>Eukaryota</taxon>
        <taxon>Fungi</taxon>
        <taxon>Dikarya</taxon>
        <taxon>Basidiomycota</taxon>
        <taxon>Agaricomycotina</taxon>
        <taxon>Agaricomycetes</taxon>
        <taxon>Agaricomycetidae</taxon>
        <taxon>Agaricales</taxon>
        <taxon>Agaricineae</taxon>
        <taxon>Hymenogastraceae</taxon>
        <taxon>Gymnopilus</taxon>
    </lineage>
</organism>
<comment type="caution">
    <text evidence="1">The sequence shown here is derived from an EMBL/GenBank/DDBJ whole genome shotgun (WGS) entry which is preliminary data.</text>
</comment>
<evidence type="ECO:0000313" key="2">
    <source>
        <dbReference type="Proteomes" id="UP000284706"/>
    </source>
</evidence>
<gene>
    <name evidence="1" type="ORF">CVT26_013526</name>
</gene>
<accession>A0A409Y5H8</accession>
<dbReference type="EMBL" id="NHYE01001127">
    <property type="protein sequence ID" value="PPQ98282.1"/>
    <property type="molecule type" value="Genomic_DNA"/>
</dbReference>
<reference evidence="1 2" key="1">
    <citation type="journal article" date="2018" name="Evol. Lett.">
        <title>Horizontal gene cluster transfer increased hallucinogenic mushroom diversity.</title>
        <authorList>
            <person name="Reynolds H.T."/>
            <person name="Vijayakumar V."/>
            <person name="Gluck-Thaler E."/>
            <person name="Korotkin H.B."/>
            <person name="Matheny P.B."/>
            <person name="Slot J.C."/>
        </authorList>
    </citation>
    <scope>NUCLEOTIDE SEQUENCE [LARGE SCALE GENOMIC DNA]</scope>
    <source>
        <strain evidence="1 2">SRW20</strain>
    </source>
</reference>
<dbReference type="OrthoDB" id="10633520at2759"/>
<sequence length="196" mass="22627">MPPRPLEFNVNSSVNYNQYIALGGVQNFNAELASQNVWRIVSPRSRATIASLILPYRYGTGTPGHGLGLFRLQVPHFGTMKEAHPPLSHKRPGGRQRAYFLLNTSSVMEGFNFKFEYERRSGDYSLYRIFRQFIDDELATDDRERWDPIGSIDFDRNERGFLMKFQSEVPFHEVVYFYICAIAVLKSGAFKDELQV</sequence>
<evidence type="ECO:0000313" key="1">
    <source>
        <dbReference type="EMBL" id="PPQ98282.1"/>
    </source>
</evidence>
<dbReference type="AlphaFoldDB" id="A0A409Y5H8"/>
<name>A0A409Y5H8_9AGAR</name>
<protein>
    <submittedName>
        <fullName evidence="1">Uncharacterized protein</fullName>
    </submittedName>
</protein>
<dbReference type="InParanoid" id="A0A409Y5H8"/>
<dbReference type="Proteomes" id="UP000284706">
    <property type="component" value="Unassembled WGS sequence"/>
</dbReference>
<keyword evidence="2" id="KW-1185">Reference proteome</keyword>
<proteinExistence type="predicted"/>